<keyword evidence="1" id="KW-0812">Transmembrane</keyword>
<comment type="caution">
    <text evidence="2">The sequence shown here is derived from an EMBL/GenBank/DDBJ whole genome shotgun (WGS) entry which is preliminary data.</text>
</comment>
<dbReference type="Proteomes" id="UP000029015">
    <property type="component" value="Unassembled WGS sequence"/>
</dbReference>
<dbReference type="AlphaFoldDB" id="A0A086Z1K1"/>
<keyword evidence="3" id="KW-1185">Reference proteome</keyword>
<evidence type="ECO:0000256" key="1">
    <source>
        <dbReference type="SAM" id="Phobius"/>
    </source>
</evidence>
<protein>
    <submittedName>
        <fullName evidence="2">Uncharacterized protein</fullName>
    </submittedName>
</protein>
<keyword evidence="1" id="KW-1133">Transmembrane helix</keyword>
<dbReference type="EMBL" id="JGYK01000001">
    <property type="protein sequence ID" value="KFI40401.1"/>
    <property type="molecule type" value="Genomic_DNA"/>
</dbReference>
<keyword evidence="1" id="KW-0472">Membrane</keyword>
<sequence length="56" mass="6192">MTWQQWVLIGLFLMGMVNSVLRIGREQQPVTPGTAAVAVLIYAALIWMTANMEVTA</sequence>
<reference evidence="2 3" key="1">
    <citation type="submission" date="2014-03" db="EMBL/GenBank/DDBJ databases">
        <title>Genomics of Bifidobacteria.</title>
        <authorList>
            <person name="Ventura M."/>
            <person name="Milani C."/>
            <person name="Lugli G.A."/>
        </authorList>
    </citation>
    <scope>NUCLEOTIDE SEQUENCE [LARGE SCALE GENOMIC DNA]</scope>
    <source>
        <strain evidence="2 3">DSM 22766</strain>
    </source>
</reference>
<evidence type="ECO:0000313" key="3">
    <source>
        <dbReference type="Proteomes" id="UP000029015"/>
    </source>
</evidence>
<feature type="transmembrane region" description="Helical" evidence="1">
    <location>
        <begin position="6"/>
        <end position="23"/>
    </location>
</feature>
<gene>
    <name evidence="2" type="ORF">BACT_1103</name>
</gene>
<organism evidence="2 3">
    <name type="scientific">Bifidobacterium actinocoloniiforme DSM 22766</name>
    <dbReference type="NCBI Taxonomy" id="1437605"/>
    <lineage>
        <taxon>Bacteria</taxon>
        <taxon>Bacillati</taxon>
        <taxon>Actinomycetota</taxon>
        <taxon>Actinomycetes</taxon>
        <taxon>Bifidobacteriales</taxon>
        <taxon>Bifidobacteriaceae</taxon>
        <taxon>Bifidobacterium</taxon>
    </lineage>
</organism>
<feature type="transmembrane region" description="Helical" evidence="1">
    <location>
        <begin position="30"/>
        <end position="50"/>
    </location>
</feature>
<evidence type="ECO:0000313" key="2">
    <source>
        <dbReference type="EMBL" id="KFI40401.1"/>
    </source>
</evidence>
<name>A0A086Z1K1_9BIFI</name>
<accession>A0A086Z1K1</accession>
<dbReference type="RefSeq" id="WP_156097186.1">
    <property type="nucleotide sequence ID" value="NZ_CP011786.1"/>
</dbReference>
<proteinExistence type="predicted"/>